<proteinExistence type="predicted"/>
<dbReference type="EMBL" id="CP001744">
    <property type="protein sequence ID" value="ADG67815.1"/>
    <property type="molecule type" value="Genomic_DNA"/>
</dbReference>
<dbReference type="eggNOG" id="ENOG502Z8JB">
    <property type="taxonomic scope" value="Bacteria"/>
</dbReference>
<reference evidence="1 2" key="1">
    <citation type="journal article" date="2010" name="Stand. Genomic Sci.">
        <title>Complete genome sequence of Planctomyces limnophilus type strain (Mu 290).</title>
        <authorList>
            <person name="Labutti K."/>
            <person name="Sikorski J."/>
            <person name="Schneider S."/>
            <person name="Nolan M."/>
            <person name="Lucas S."/>
            <person name="Glavina Del Rio T."/>
            <person name="Tice H."/>
            <person name="Cheng J.F."/>
            <person name="Goodwin L."/>
            <person name="Pitluck S."/>
            <person name="Liolios K."/>
            <person name="Ivanova N."/>
            <person name="Mavromatis K."/>
            <person name="Mikhailova N."/>
            <person name="Pati A."/>
            <person name="Chen A."/>
            <person name="Palaniappan K."/>
            <person name="Land M."/>
            <person name="Hauser L."/>
            <person name="Chang Y.J."/>
            <person name="Jeffries C.D."/>
            <person name="Tindall B.J."/>
            <person name="Rohde M."/>
            <person name="Goker M."/>
            <person name="Woyke T."/>
            <person name="Bristow J."/>
            <person name="Eisen J.A."/>
            <person name="Markowitz V."/>
            <person name="Hugenholtz P."/>
            <person name="Kyrpides N.C."/>
            <person name="Klenk H.P."/>
            <person name="Lapidus A."/>
        </authorList>
    </citation>
    <scope>NUCLEOTIDE SEQUENCE [LARGE SCALE GENOMIC DNA]</scope>
    <source>
        <strain evidence="2">ATCC 43296 / DSM 3776 / IFAM 1008 / 290</strain>
    </source>
</reference>
<keyword evidence="2" id="KW-1185">Reference proteome</keyword>
<dbReference type="KEGG" id="plm:Plim_1985"/>
<dbReference type="AlphaFoldDB" id="D5SYN3"/>
<sequence>MICELVASSVEQCEVSNRKFSMAKAYVPGLTISRQTVWHSKRLLPIPGEVLASVGDVVSARQGVARAQLPGEPYPVNIARLLQVSPSDVPKFLLKKLGDPISMDEELAWTGGLFGWSPRSVCAPCGGVVESISPITGQVLIRSEPQVIEVAAYLSGVVTEVVPQEGVVVTSRAAVVQGIFGIGSEAYGEIVLAGQSPEETLTEDRLNSSYRGKIVVGGGRMTEGAVRKAAHLGISALVSGGIDDSDLREILGYDLGVAITGTEKLGTTLVITEGFGEIPMARRTFELFKSKVGCYGSCNGATQIRAGVMRPEVVIPEVEQNNLAISVETGRSQEPVFLTDGAAVRIIRDPWFGVIGKVLKLPHEPLLLDSGAKARVLIVALADGRHVTVPRANVELLET</sequence>
<accession>D5SYN3</accession>
<evidence type="ECO:0000313" key="1">
    <source>
        <dbReference type="EMBL" id="ADG67815.1"/>
    </source>
</evidence>
<dbReference type="Proteomes" id="UP000002220">
    <property type="component" value="Chromosome"/>
</dbReference>
<dbReference type="HOGENOM" id="CLU_721150_0_0_0"/>
<dbReference type="STRING" id="521674.Plim_1985"/>
<name>D5SYN3_PLAL2</name>
<gene>
    <name evidence="1" type="ordered locus">Plim_1985</name>
</gene>
<evidence type="ECO:0000313" key="2">
    <source>
        <dbReference type="Proteomes" id="UP000002220"/>
    </source>
</evidence>
<organism evidence="1 2">
    <name type="scientific">Planctopirus limnophila (strain ATCC 43296 / DSM 3776 / IFAM 1008 / Mu 290)</name>
    <name type="common">Planctomyces limnophilus</name>
    <dbReference type="NCBI Taxonomy" id="521674"/>
    <lineage>
        <taxon>Bacteria</taxon>
        <taxon>Pseudomonadati</taxon>
        <taxon>Planctomycetota</taxon>
        <taxon>Planctomycetia</taxon>
        <taxon>Planctomycetales</taxon>
        <taxon>Planctomycetaceae</taxon>
        <taxon>Planctopirus</taxon>
    </lineage>
</organism>
<protein>
    <submittedName>
        <fullName evidence="1">Uncharacterized protein</fullName>
    </submittedName>
</protein>